<feature type="binding site" evidence="5">
    <location>
        <position position="180"/>
    </location>
    <ligand>
        <name>D-glyceraldehyde 3-phosphate</name>
        <dbReference type="ChEBI" id="CHEBI:59776"/>
    </ligand>
</feature>
<dbReference type="OrthoDB" id="9803304at2"/>
<dbReference type="PANTHER" id="PTHR43148">
    <property type="entry name" value="GLYCERALDEHYDE-3-PHOSPHATE DEHYDROGENASE 2"/>
    <property type="match status" value="1"/>
</dbReference>
<dbReference type="InterPro" id="IPR036291">
    <property type="entry name" value="NAD(P)-bd_dom_sf"/>
</dbReference>
<evidence type="ECO:0000256" key="8">
    <source>
        <dbReference type="RuleBase" id="RU000397"/>
    </source>
</evidence>
<protein>
    <recommendedName>
        <fullName evidence="9">Glyceraldehyde-3-phosphate dehydrogenase</fullName>
        <ecNumber evidence="9">1.2.1.-</ecNumber>
    </recommendedName>
</protein>
<dbReference type="NCBIfam" id="TIGR01534">
    <property type="entry name" value="GAPDH-I"/>
    <property type="match status" value="1"/>
</dbReference>
<evidence type="ECO:0000259" key="10">
    <source>
        <dbReference type="SMART" id="SM00846"/>
    </source>
</evidence>
<dbReference type="SUPFAM" id="SSF51735">
    <property type="entry name" value="NAD(P)-binding Rossmann-fold domains"/>
    <property type="match status" value="1"/>
</dbReference>
<dbReference type="CDD" id="cd05214">
    <property type="entry name" value="GAPDH_I_N"/>
    <property type="match status" value="1"/>
</dbReference>
<dbReference type="FunFam" id="3.30.360.10:FF:000002">
    <property type="entry name" value="Glyceraldehyde-3-phosphate dehydrogenase"/>
    <property type="match status" value="1"/>
</dbReference>
<dbReference type="PROSITE" id="PS00071">
    <property type="entry name" value="GAPDH"/>
    <property type="match status" value="1"/>
</dbReference>
<dbReference type="Pfam" id="PF00044">
    <property type="entry name" value="Gp_dh_N"/>
    <property type="match status" value="1"/>
</dbReference>
<feature type="binding site" evidence="5">
    <location>
        <begin position="208"/>
        <end position="209"/>
    </location>
    <ligand>
        <name>D-glyceraldehyde 3-phosphate</name>
        <dbReference type="ChEBI" id="CHEBI:59776"/>
    </ligand>
</feature>
<feature type="domain" description="Glyceraldehyde 3-phosphate dehydrogenase NAD(P) binding" evidence="10">
    <location>
        <begin position="3"/>
        <end position="150"/>
    </location>
</feature>
<evidence type="ECO:0000256" key="4">
    <source>
        <dbReference type="PIRSR" id="PIRSR000149-1"/>
    </source>
</evidence>
<dbReference type="AlphaFoldDB" id="E1K0I0"/>
<feature type="active site" description="Nucleophile" evidence="4">
    <location>
        <position position="150"/>
    </location>
</feature>
<keyword evidence="6" id="KW-0520">NAD</keyword>
<dbReference type="CDD" id="cd18126">
    <property type="entry name" value="GAPDH_I_C"/>
    <property type="match status" value="1"/>
</dbReference>
<dbReference type="SMART" id="SM00846">
    <property type="entry name" value="Gp_dh_N"/>
    <property type="match status" value="1"/>
</dbReference>
<organism evidence="11 12">
    <name type="scientific">Solidesulfovibrio fructosivorans JJ]</name>
    <dbReference type="NCBI Taxonomy" id="596151"/>
    <lineage>
        <taxon>Bacteria</taxon>
        <taxon>Pseudomonadati</taxon>
        <taxon>Thermodesulfobacteriota</taxon>
        <taxon>Desulfovibrionia</taxon>
        <taxon>Desulfovibrionales</taxon>
        <taxon>Desulfovibrionaceae</taxon>
        <taxon>Solidesulfovibrio</taxon>
    </lineage>
</organism>
<sequence length="327" mass="35027">MAVTIGINGFGRIGRYLTRLVAGDPDITIKAINARADNAQLAHLLKYDSVHGRFAGTVVPSEEGLIINDKPVAITRHGGGEWRWGDCGCDYLVETTGKFVDRESCEKHMASGAKKVIISAPGKNEDITVVMGVNDQDLRPEHRIISNASCTTNCLAPIAKAVNDAFGIKHGLMTTIHAYTMSQRILDGSHKDWRRGRACGLSMIPTTTGAARAVTKVIPALAGRLDGMSIRVPTPNVSLVDFSCELEKPTDTAGLLKVLEAASGENLGFTEEPLVSIDFTGDTHGGVVDAKASQVLDGTMAKILAWYDNESGFTNQLVRLIKKVASL</sequence>
<name>E1K0I0_SOLFR</name>
<evidence type="ECO:0000256" key="6">
    <source>
        <dbReference type="PIRSR" id="PIRSR000149-3"/>
    </source>
</evidence>
<evidence type="ECO:0000256" key="2">
    <source>
        <dbReference type="ARBA" id="ARBA00011881"/>
    </source>
</evidence>
<dbReference type="GO" id="GO:0006006">
    <property type="term" value="P:glucose metabolic process"/>
    <property type="evidence" value="ECO:0007669"/>
    <property type="project" value="InterPro"/>
</dbReference>
<dbReference type="eggNOG" id="COG0057">
    <property type="taxonomic scope" value="Bacteria"/>
</dbReference>
<feature type="binding site" evidence="6">
    <location>
        <position position="309"/>
    </location>
    <ligand>
        <name>NAD(+)</name>
        <dbReference type="ChEBI" id="CHEBI:57540"/>
    </ligand>
</feature>
<comment type="caution">
    <text evidence="11">The sequence shown here is derived from an EMBL/GenBank/DDBJ whole genome shotgun (WGS) entry which is preliminary data.</text>
</comment>
<dbReference type="STRING" id="596151.DesfrDRAFT_3380"/>
<dbReference type="GO" id="GO:0016620">
    <property type="term" value="F:oxidoreductase activity, acting on the aldehyde or oxo group of donors, NAD or NADP as acceptor"/>
    <property type="evidence" value="ECO:0007669"/>
    <property type="project" value="InterPro"/>
</dbReference>
<dbReference type="GO" id="GO:0051287">
    <property type="term" value="F:NAD binding"/>
    <property type="evidence" value="ECO:0007669"/>
    <property type="project" value="InterPro"/>
</dbReference>
<evidence type="ECO:0000256" key="5">
    <source>
        <dbReference type="PIRSR" id="PIRSR000149-2"/>
    </source>
</evidence>
<comment type="subunit">
    <text evidence="2">Homotetramer.</text>
</comment>
<dbReference type="FunFam" id="3.40.50.720:FF:000001">
    <property type="entry name" value="Glyceraldehyde-3-phosphate dehydrogenase"/>
    <property type="match status" value="1"/>
</dbReference>
<dbReference type="SUPFAM" id="SSF55347">
    <property type="entry name" value="Glyceraldehyde-3-phosphate dehydrogenase-like, C-terminal domain"/>
    <property type="match status" value="1"/>
</dbReference>
<evidence type="ECO:0000256" key="3">
    <source>
        <dbReference type="ARBA" id="ARBA00023002"/>
    </source>
</evidence>
<dbReference type="Gene3D" id="3.30.360.10">
    <property type="entry name" value="Dihydrodipicolinate Reductase, domain 2"/>
    <property type="match status" value="1"/>
</dbReference>
<reference evidence="11 12" key="1">
    <citation type="submission" date="2010-08" db="EMBL/GenBank/DDBJ databases">
        <title>The draft genome of Desulfovibrio fructosovorans JJ.</title>
        <authorList>
            <consortium name="US DOE Joint Genome Institute (JGI-PGF)"/>
            <person name="Lucas S."/>
            <person name="Copeland A."/>
            <person name="Lapidus A."/>
            <person name="Cheng J.-F."/>
            <person name="Bruce D."/>
            <person name="Goodwin L."/>
            <person name="Pitluck S."/>
            <person name="Land M.L."/>
            <person name="Hauser L."/>
            <person name="Chang Y.-J."/>
            <person name="Jeffries C."/>
            <person name="Wall J.D."/>
            <person name="Stahl D.A."/>
            <person name="Arkin A.P."/>
            <person name="Dehal P."/>
            <person name="Stolyar S.M."/>
            <person name="Hazen T.C."/>
            <person name="Woyke T.J."/>
        </authorList>
    </citation>
    <scope>NUCLEOTIDE SEQUENCE [LARGE SCALE GENOMIC DNA]</scope>
    <source>
        <strain evidence="11 12">JJ</strain>
    </source>
</reference>
<dbReference type="InterPro" id="IPR020830">
    <property type="entry name" value="GlycerAld_3-P_DH_AS"/>
</dbReference>
<feature type="binding site" evidence="6">
    <location>
        <begin position="12"/>
        <end position="13"/>
    </location>
    <ligand>
        <name>NAD(+)</name>
        <dbReference type="ChEBI" id="CHEBI:57540"/>
    </ligand>
</feature>
<feature type="binding site" evidence="6">
    <location>
        <position position="119"/>
    </location>
    <ligand>
        <name>NAD(+)</name>
        <dbReference type="ChEBI" id="CHEBI:57540"/>
    </ligand>
</feature>
<evidence type="ECO:0000256" key="7">
    <source>
        <dbReference type="PIRSR" id="PIRSR000149-4"/>
    </source>
</evidence>
<proteinExistence type="inferred from homology"/>
<dbReference type="EC" id="1.2.1.-" evidence="9"/>
<keyword evidence="3 9" id="KW-0560">Oxidoreductase</keyword>
<feature type="binding site" evidence="5">
    <location>
        <position position="231"/>
    </location>
    <ligand>
        <name>D-glyceraldehyde 3-phosphate</name>
        <dbReference type="ChEBI" id="CHEBI:59776"/>
    </ligand>
</feature>
<dbReference type="RefSeq" id="WP_005995873.1">
    <property type="nucleotide sequence ID" value="NZ_AECZ01000030.1"/>
</dbReference>
<evidence type="ECO:0000313" key="11">
    <source>
        <dbReference type="EMBL" id="EFL49923.1"/>
    </source>
</evidence>
<dbReference type="PRINTS" id="PR00078">
    <property type="entry name" value="G3PDHDRGNASE"/>
</dbReference>
<dbReference type="EMBL" id="AECZ01000030">
    <property type="protein sequence ID" value="EFL49923.1"/>
    <property type="molecule type" value="Genomic_DNA"/>
</dbReference>
<dbReference type="Gene3D" id="3.40.50.720">
    <property type="entry name" value="NAD(P)-binding Rossmann-like Domain"/>
    <property type="match status" value="1"/>
</dbReference>
<dbReference type="PIRSF" id="PIRSF000149">
    <property type="entry name" value="GAP_DH"/>
    <property type="match status" value="1"/>
</dbReference>
<dbReference type="InterPro" id="IPR006424">
    <property type="entry name" value="Glyceraldehyde-3-P_DH_1"/>
</dbReference>
<evidence type="ECO:0000256" key="9">
    <source>
        <dbReference type="RuleBase" id="RU361160"/>
    </source>
</evidence>
<accession>E1K0I0</accession>
<gene>
    <name evidence="11" type="ORF">DesfrDRAFT_3380</name>
</gene>
<dbReference type="Pfam" id="PF02800">
    <property type="entry name" value="Gp_dh_C"/>
    <property type="match status" value="1"/>
</dbReference>
<keyword evidence="6" id="KW-0547">Nucleotide-binding</keyword>
<dbReference type="GO" id="GO:0050661">
    <property type="term" value="F:NADP binding"/>
    <property type="evidence" value="ECO:0007669"/>
    <property type="project" value="InterPro"/>
</dbReference>
<feature type="binding site" evidence="5">
    <location>
        <begin position="149"/>
        <end position="151"/>
    </location>
    <ligand>
        <name>D-glyceraldehyde 3-phosphate</name>
        <dbReference type="ChEBI" id="CHEBI:59776"/>
    </ligand>
</feature>
<evidence type="ECO:0000256" key="1">
    <source>
        <dbReference type="ARBA" id="ARBA00007406"/>
    </source>
</evidence>
<dbReference type="InterPro" id="IPR020828">
    <property type="entry name" value="GlycerAld_3-P_DH_NAD(P)-bd"/>
</dbReference>
<feature type="site" description="Activates thiol group during catalysis" evidence="7">
    <location>
        <position position="177"/>
    </location>
</feature>
<comment type="similarity">
    <text evidence="1 8">Belongs to the glyceraldehyde-3-phosphate dehydrogenase family.</text>
</comment>
<dbReference type="InterPro" id="IPR020829">
    <property type="entry name" value="GlycerAld_3-P_DH_cat"/>
</dbReference>
<dbReference type="Proteomes" id="UP000006250">
    <property type="component" value="Unassembled WGS sequence"/>
</dbReference>
<keyword evidence="12" id="KW-1185">Reference proteome</keyword>
<dbReference type="InterPro" id="IPR020831">
    <property type="entry name" value="GlycerAld/Erythrose_P_DH"/>
</dbReference>
<evidence type="ECO:0000313" key="12">
    <source>
        <dbReference type="Proteomes" id="UP000006250"/>
    </source>
</evidence>